<accession>A0A7T7V2N8</accession>
<feature type="domain" description="AMP-activated protein kinase glycogen-binding" evidence="3">
    <location>
        <begin position="388"/>
        <end position="442"/>
    </location>
</feature>
<sequence>MKINKLIPDLFLMLFLFQFKISLACTIFIASDKQKVLVGNNEDYNPALKNYLWVRPAVEKQNAYVLWGFEEQYPEGGMNDKGLFFDAAALPQKVELVKDSQKKDFEGYIVDKVLQECSTVNEVIELVSKYNLTWYEKTQVFVADKSGDYAIINANYIIRPNNNKYVLTNYNLNDPINKDFKCWRRKTAYQLLNSEPISVAQFSKILDSTSQLETDNATIYSQVCDLKNNTIYLYQRHNFTQVNKIDLISLLQKEKQEIEIKNLFPKKITNEIMSTYLQNGIHKTIEYVKKRKSDKSYLFSEKDLIQIGYQLIDSSKVSDAEKIFALNLKYFPNSESTLTALANSFLLSGNTKKANALYSKVRKINPNNYYVNIFGKNNGNITFRIKGFQGAETISLTGSFNNYDIKANPFTKVGNDWICSLKVPPGVYSYKLNIDNTYWVQDPSNQIHIKPKEWWDSRLIVQ</sequence>
<dbReference type="PROSITE" id="PS50005">
    <property type="entry name" value="TPR"/>
    <property type="match status" value="1"/>
</dbReference>
<dbReference type="Gene3D" id="2.60.40.10">
    <property type="entry name" value="Immunoglobulins"/>
    <property type="match status" value="1"/>
</dbReference>
<evidence type="ECO:0000259" key="3">
    <source>
        <dbReference type="Pfam" id="PF16561"/>
    </source>
</evidence>
<dbReference type="GO" id="GO:0016787">
    <property type="term" value="F:hydrolase activity"/>
    <property type="evidence" value="ECO:0007669"/>
    <property type="project" value="UniProtKB-KW"/>
</dbReference>
<keyword evidence="5" id="KW-1185">Reference proteome</keyword>
<reference evidence="4 5" key="1">
    <citation type="submission" date="2020-12" db="EMBL/GenBank/DDBJ databases">
        <title>FDA dAtabase for Regulatory Grade micrObial Sequences (FDA-ARGOS): Supporting development and validation of Infectious Disease Dx tests.</title>
        <authorList>
            <person name="Kerrigan L."/>
            <person name="Long C."/>
            <person name="Tallon L."/>
            <person name="Sadzewicz L."/>
            <person name="Zhao X."/>
            <person name="Boylan J."/>
            <person name="Ott S."/>
            <person name="Bowen H."/>
            <person name="Vavikolanu K."/>
            <person name="Mehta A."/>
            <person name="Aluvathingal J."/>
            <person name="Nadendla S."/>
            <person name="Yan Y."/>
            <person name="Sichtig H."/>
        </authorList>
    </citation>
    <scope>NUCLEOTIDE SEQUENCE [LARGE SCALE GENOMIC DNA]</scope>
    <source>
        <strain evidence="4 5">FDAARGOS_1031</strain>
    </source>
</reference>
<dbReference type="InterPro" id="IPR032640">
    <property type="entry name" value="AMPK1_CBM"/>
</dbReference>
<dbReference type="SUPFAM" id="SSF56235">
    <property type="entry name" value="N-terminal nucleophile aminohydrolases (Ntn hydrolases)"/>
    <property type="match status" value="1"/>
</dbReference>
<organism evidence="4 5">
    <name type="scientific">Elizabethkingia bruuniana</name>
    <dbReference type="NCBI Taxonomy" id="1756149"/>
    <lineage>
        <taxon>Bacteria</taxon>
        <taxon>Pseudomonadati</taxon>
        <taxon>Bacteroidota</taxon>
        <taxon>Flavobacteriia</taxon>
        <taxon>Flavobacteriales</taxon>
        <taxon>Weeksellaceae</taxon>
        <taxon>Elizabethkingia</taxon>
    </lineage>
</organism>
<dbReference type="Gene3D" id="3.60.60.10">
    <property type="entry name" value="Penicillin V Acylase, Chain A"/>
    <property type="match status" value="1"/>
</dbReference>
<dbReference type="InterPro" id="IPR011990">
    <property type="entry name" value="TPR-like_helical_dom_sf"/>
</dbReference>
<dbReference type="EMBL" id="CP067018">
    <property type="protein sequence ID" value="QQN60591.1"/>
    <property type="molecule type" value="Genomic_DNA"/>
</dbReference>
<name>A0A7T7V2N8_9FLAO</name>
<dbReference type="Pfam" id="PF03417">
    <property type="entry name" value="AAT"/>
    <property type="match status" value="1"/>
</dbReference>
<dbReference type="Proteomes" id="UP000595426">
    <property type="component" value="Chromosome"/>
</dbReference>
<feature type="repeat" description="TPR" evidence="1">
    <location>
        <begin position="335"/>
        <end position="368"/>
    </location>
</feature>
<evidence type="ECO:0000256" key="1">
    <source>
        <dbReference type="PROSITE-ProRule" id="PRU00339"/>
    </source>
</evidence>
<evidence type="ECO:0000313" key="5">
    <source>
        <dbReference type="Proteomes" id="UP000595426"/>
    </source>
</evidence>
<protein>
    <submittedName>
        <fullName evidence="4">Linear amide C-N hydrolase</fullName>
    </submittedName>
</protein>
<gene>
    <name evidence="4" type="ORF">I6H88_08495</name>
</gene>
<dbReference type="SUPFAM" id="SSF48452">
    <property type="entry name" value="TPR-like"/>
    <property type="match status" value="1"/>
</dbReference>
<evidence type="ECO:0000259" key="2">
    <source>
        <dbReference type="Pfam" id="PF03417"/>
    </source>
</evidence>
<keyword evidence="4" id="KW-0378">Hydrolase</keyword>
<dbReference type="GeneID" id="93134906"/>
<dbReference type="InterPro" id="IPR005079">
    <property type="entry name" value="Peptidase_C45_hydrolase"/>
</dbReference>
<dbReference type="InterPro" id="IPR029055">
    <property type="entry name" value="Ntn_hydrolases_N"/>
</dbReference>
<proteinExistence type="predicted"/>
<dbReference type="Gene3D" id="1.25.40.10">
    <property type="entry name" value="Tetratricopeptide repeat domain"/>
    <property type="match status" value="1"/>
</dbReference>
<keyword evidence="1" id="KW-0802">TPR repeat</keyword>
<dbReference type="RefSeq" id="WP_200289573.1">
    <property type="nucleotide sequence ID" value="NZ_CBCSDR010000002.1"/>
</dbReference>
<dbReference type="InterPro" id="IPR019734">
    <property type="entry name" value="TPR_rpt"/>
</dbReference>
<dbReference type="AlphaFoldDB" id="A0A7T7V2N8"/>
<dbReference type="Pfam" id="PF16561">
    <property type="entry name" value="AMPK1_CBM"/>
    <property type="match status" value="1"/>
</dbReference>
<evidence type="ECO:0000313" key="4">
    <source>
        <dbReference type="EMBL" id="QQN60591.1"/>
    </source>
</evidence>
<dbReference type="InterPro" id="IPR013783">
    <property type="entry name" value="Ig-like_fold"/>
</dbReference>
<dbReference type="SUPFAM" id="SSF81296">
    <property type="entry name" value="E set domains"/>
    <property type="match status" value="1"/>
</dbReference>
<feature type="domain" description="Peptidase C45 hydrolase" evidence="2">
    <location>
        <begin position="34"/>
        <end position="207"/>
    </location>
</feature>
<dbReference type="InterPro" id="IPR014756">
    <property type="entry name" value="Ig_E-set"/>
</dbReference>